<dbReference type="Gene3D" id="1.10.10.60">
    <property type="entry name" value="Homeodomain-like"/>
    <property type="match status" value="1"/>
</dbReference>
<evidence type="ECO:0000256" key="1">
    <source>
        <dbReference type="ARBA" id="ARBA00023125"/>
    </source>
</evidence>
<organism evidence="4 5">
    <name type="scientific">Selenihalanaerobacter shriftii</name>
    <dbReference type="NCBI Taxonomy" id="142842"/>
    <lineage>
        <taxon>Bacteria</taxon>
        <taxon>Bacillati</taxon>
        <taxon>Bacillota</taxon>
        <taxon>Clostridia</taxon>
        <taxon>Halanaerobiales</taxon>
        <taxon>Halobacteroidaceae</taxon>
        <taxon>Selenihalanaerobacter</taxon>
    </lineage>
</organism>
<dbReference type="PANTHER" id="PTHR43479:SF11">
    <property type="entry name" value="ACREF_ENVCD OPERON REPRESSOR-RELATED"/>
    <property type="match status" value="1"/>
</dbReference>
<dbReference type="InterPro" id="IPR036271">
    <property type="entry name" value="Tet_transcr_reg_TetR-rel_C_sf"/>
</dbReference>
<keyword evidence="1 2" id="KW-0238">DNA-binding</keyword>
<gene>
    <name evidence="4" type="ORF">SAMN02745118_00086</name>
</gene>
<dbReference type="PROSITE" id="PS01081">
    <property type="entry name" value="HTH_TETR_1"/>
    <property type="match status" value="1"/>
</dbReference>
<dbReference type="Gene3D" id="1.10.357.10">
    <property type="entry name" value="Tetracycline Repressor, domain 2"/>
    <property type="match status" value="1"/>
</dbReference>
<proteinExistence type="predicted"/>
<dbReference type="PROSITE" id="PS50977">
    <property type="entry name" value="HTH_TETR_2"/>
    <property type="match status" value="1"/>
</dbReference>
<dbReference type="InterPro" id="IPR001647">
    <property type="entry name" value="HTH_TetR"/>
</dbReference>
<dbReference type="SUPFAM" id="SSF46689">
    <property type="entry name" value="Homeodomain-like"/>
    <property type="match status" value="1"/>
</dbReference>
<dbReference type="Pfam" id="PF08359">
    <property type="entry name" value="TetR_C_4"/>
    <property type="match status" value="1"/>
</dbReference>
<keyword evidence="5" id="KW-1185">Reference proteome</keyword>
<dbReference type="Proteomes" id="UP000190625">
    <property type="component" value="Unassembled WGS sequence"/>
</dbReference>
<dbReference type="EMBL" id="FUWM01000003">
    <property type="protein sequence ID" value="SJZ30576.1"/>
    <property type="molecule type" value="Genomic_DNA"/>
</dbReference>
<evidence type="ECO:0000259" key="3">
    <source>
        <dbReference type="PROSITE" id="PS50977"/>
    </source>
</evidence>
<dbReference type="InterPro" id="IPR013570">
    <property type="entry name" value="Tscrpt_reg_YsiA_C"/>
</dbReference>
<sequence>MTKQELIRKNAAKVIAQEGYHNTTVQMIADEAGVAVGTIYNYFGNKKEILNYIFKVEFKKRTKLLDRLNKEEISLKEKLRIFLDNHFTALQANPNEATVLVQESRLPSKYSLESVDNFINNLPQLLAKILNEAIDKGEIKAINPQLIANAIFHAIRGVAIQAVENQDDYDFEMAKEELFNFIWSGLI</sequence>
<reference evidence="5" key="1">
    <citation type="submission" date="2017-02" db="EMBL/GenBank/DDBJ databases">
        <authorList>
            <person name="Varghese N."/>
            <person name="Submissions S."/>
        </authorList>
    </citation>
    <scope>NUCLEOTIDE SEQUENCE [LARGE SCALE GENOMIC DNA]</scope>
    <source>
        <strain evidence="5">ATCC BAA-73</strain>
    </source>
</reference>
<dbReference type="InterPro" id="IPR009057">
    <property type="entry name" value="Homeodomain-like_sf"/>
</dbReference>
<dbReference type="Pfam" id="PF00440">
    <property type="entry name" value="TetR_N"/>
    <property type="match status" value="1"/>
</dbReference>
<dbReference type="InterPro" id="IPR050624">
    <property type="entry name" value="HTH-type_Tx_Regulator"/>
</dbReference>
<feature type="domain" description="HTH tetR-type" evidence="3">
    <location>
        <begin position="1"/>
        <end position="61"/>
    </location>
</feature>
<dbReference type="SUPFAM" id="SSF48498">
    <property type="entry name" value="Tetracyclin repressor-like, C-terminal domain"/>
    <property type="match status" value="1"/>
</dbReference>
<evidence type="ECO:0000256" key="2">
    <source>
        <dbReference type="PROSITE-ProRule" id="PRU00335"/>
    </source>
</evidence>
<dbReference type="PANTHER" id="PTHR43479">
    <property type="entry name" value="ACREF/ENVCD OPERON REPRESSOR-RELATED"/>
    <property type="match status" value="1"/>
</dbReference>
<evidence type="ECO:0000313" key="4">
    <source>
        <dbReference type="EMBL" id="SJZ30576.1"/>
    </source>
</evidence>
<accession>A0A1T4JK91</accession>
<dbReference type="GO" id="GO:0003677">
    <property type="term" value="F:DNA binding"/>
    <property type="evidence" value="ECO:0007669"/>
    <property type="project" value="UniProtKB-UniRule"/>
</dbReference>
<protein>
    <submittedName>
        <fullName evidence="4">Transcriptional regulator, TetR family</fullName>
    </submittedName>
</protein>
<dbReference type="RefSeq" id="WP_078808626.1">
    <property type="nucleotide sequence ID" value="NZ_FUWM01000003.1"/>
</dbReference>
<dbReference type="OrthoDB" id="9812484at2"/>
<dbReference type="AlphaFoldDB" id="A0A1T4JK91"/>
<name>A0A1T4JK91_9FIRM</name>
<dbReference type="InterPro" id="IPR023772">
    <property type="entry name" value="DNA-bd_HTH_TetR-type_CS"/>
</dbReference>
<dbReference type="PRINTS" id="PR00455">
    <property type="entry name" value="HTHTETR"/>
</dbReference>
<dbReference type="STRING" id="142842.SAMN02745118_00086"/>
<feature type="DNA-binding region" description="H-T-H motif" evidence="2">
    <location>
        <begin position="24"/>
        <end position="43"/>
    </location>
</feature>
<evidence type="ECO:0000313" key="5">
    <source>
        <dbReference type="Proteomes" id="UP000190625"/>
    </source>
</evidence>